<evidence type="ECO:0000313" key="1">
    <source>
        <dbReference type="EMBL" id="SVB19043.1"/>
    </source>
</evidence>
<evidence type="ECO:0008006" key="2">
    <source>
        <dbReference type="Google" id="ProtNLM"/>
    </source>
</evidence>
<dbReference type="InterPro" id="IPR005358">
    <property type="entry name" value="Puta_zinc/iron-chelating_dom"/>
</dbReference>
<dbReference type="Pfam" id="PF03692">
    <property type="entry name" value="CxxCxxCC"/>
    <property type="match status" value="1"/>
</dbReference>
<reference evidence="1" key="1">
    <citation type="submission" date="2018-05" db="EMBL/GenBank/DDBJ databases">
        <authorList>
            <person name="Lanie J.A."/>
            <person name="Ng W.-L."/>
            <person name="Kazmierczak K.M."/>
            <person name="Andrzejewski T.M."/>
            <person name="Davidsen T.M."/>
            <person name="Wayne K.J."/>
            <person name="Tettelin H."/>
            <person name="Glass J.I."/>
            <person name="Rusch D."/>
            <person name="Podicherti R."/>
            <person name="Tsui H.-C.T."/>
            <person name="Winkler M.E."/>
        </authorList>
    </citation>
    <scope>NUCLEOTIDE SEQUENCE</scope>
</reference>
<proteinExistence type="predicted"/>
<sequence>MSFSEIAANASDHSEANQKNFNLKPITPEGIFSFACHPGVSCFNRCCHEIDVILTPVDILKIKTELNMSSDKFLTQYTTMQKLKGTGIPLVKLQMRENTNGACIFLDQKKGCTIYHVRPLVCRSYPLGLASLDPRQSETQAESQPTEARFIIREDICMGHREPKTWTLKEWMKDQETIGLEKDNKDWLDIVARLKAMKFGENQQHEISLFIMASYDIDTFSRFVFESSMLKRFKVEKKTVDLIRSNQLELLKFGMMWLQFSLFGEGPFAEKLNVKK</sequence>
<dbReference type="PANTHER" id="PTHR35866">
    <property type="entry name" value="PUTATIVE-RELATED"/>
    <property type="match status" value="1"/>
</dbReference>
<dbReference type="EMBL" id="UINC01032034">
    <property type="protein sequence ID" value="SVB19043.1"/>
    <property type="molecule type" value="Genomic_DNA"/>
</dbReference>
<dbReference type="AlphaFoldDB" id="A0A382C157"/>
<gene>
    <name evidence="1" type="ORF">METZ01_LOCUS171897</name>
</gene>
<dbReference type="PANTHER" id="PTHR35866:SF1">
    <property type="entry name" value="YKGJ FAMILY CYSTEINE CLUSTER PROTEIN"/>
    <property type="match status" value="1"/>
</dbReference>
<protein>
    <recommendedName>
        <fullName evidence="2">YkgJ family cysteine cluster protein</fullName>
    </recommendedName>
</protein>
<organism evidence="1">
    <name type="scientific">marine metagenome</name>
    <dbReference type="NCBI Taxonomy" id="408172"/>
    <lineage>
        <taxon>unclassified sequences</taxon>
        <taxon>metagenomes</taxon>
        <taxon>ecological metagenomes</taxon>
    </lineage>
</organism>
<accession>A0A382C157</accession>
<name>A0A382C157_9ZZZZ</name>